<dbReference type="Proteomes" id="UP000586095">
    <property type="component" value="Unassembled WGS sequence"/>
</dbReference>
<accession>A0A852RI77</accession>
<dbReference type="CDD" id="cd07377">
    <property type="entry name" value="WHTH_GntR"/>
    <property type="match status" value="1"/>
</dbReference>
<proteinExistence type="predicted"/>
<dbReference type="GO" id="GO:0003677">
    <property type="term" value="F:DNA binding"/>
    <property type="evidence" value="ECO:0007669"/>
    <property type="project" value="UniProtKB-KW"/>
</dbReference>
<dbReference type="Pfam" id="PF00392">
    <property type="entry name" value="GntR"/>
    <property type="match status" value="1"/>
</dbReference>
<dbReference type="AlphaFoldDB" id="A0A852RI77"/>
<evidence type="ECO:0000256" key="2">
    <source>
        <dbReference type="ARBA" id="ARBA00023125"/>
    </source>
</evidence>
<evidence type="ECO:0000313" key="5">
    <source>
        <dbReference type="EMBL" id="NYD26382.1"/>
    </source>
</evidence>
<keyword evidence="6" id="KW-1185">Reference proteome</keyword>
<evidence type="ECO:0000259" key="4">
    <source>
        <dbReference type="PROSITE" id="PS50949"/>
    </source>
</evidence>
<dbReference type="InterPro" id="IPR036388">
    <property type="entry name" value="WH-like_DNA-bd_sf"/>
</dbReference>
<evidence type="ECO:0000313" key="6">
    <source>
        <dbReference type="Proteomes" id="UP000586095"/>
    </source>
</evidence>
<feature type="domain" description="HTH gntR-type" evidence="4">
    <location>
        <begin position="14"/>
        <end position="82"/>
    </location>
</feature>
<dbReference type="InterPro" id="IPR036390">
    <property type="entry name" value="WH_DNA-bd_sf"/>
</dbReference>
<dbReference type="PROSITE" id="PS50949">
    <property type="entry name" value="HTH_GNTR"/>
    <property type="match status" value="1"/>
</dbReference>
<dbReference type="EMBL" id="JACCBD010000001">
    <property type="protein sequence ID" value="NYD26382.1"/>
    <property type="molecule type" value="Genomic_DNA"/>
</dbReference>
<dbReference type="SUPFAM" id="SSF46785">
    <property type="entry name" value="Winged helix' DNA-binding domain"/>
    <property type="match status" value="1"/>
</dbReference>
<reference evidence="5 6" key="1">
    <citation type="submission" date="2020-07" db="EMBL/GenBank/DDBJ databases">
        <title>Sequencing the genomes of 1000 actinobacteria strains.</title>
        <authorList>
            <person name="Klenk H.-P."/>
        </authorList>
    </citation>
    <scope>NUCLEOTIDE SEQUENCE [LARGE SCALE GENOMIC DNA]</scope>
    <source>
        <strain evidence="5 6">DSM 17380</strain>
    </source>
</reference>
<keyword evidence="2 5" id="KW-0238">DNA-binding</keyword>
<evidence type="ECO:0000256" key="1">
    <source>
        <dbReference type="ARBA" id="ARBA00023015"/>
    </source>
</evidence>
<keyword evidence="3" id="KW-0804">Transcription</keyword>
<comment type="caution">
    <text evidence="5">The sequence shown here is derived from an EMBL/GenBank/DDBJ whole genome shotgun (WGS) entry which is preliminary data.</text>
</comment>
<dbReference type="GO" id="GO:0003700">
    <property type="term" value="F:DNA-binding transcription factor activity"/>
    <property type="evidence" value="ECO:0007669"/>
    <property type="project" value="InterPro"/>
</dbReference>
<dbReference type="PANTHER" id="PTHR38445">
    <property type="entry name" value="HTH-TYPE TRANSCRIPTIONAL REPRESSOR YTRA"/>
    <property type="match status" value="1"/>
</dbReference>
<dbReference type="Gene3D" id="1.10.10.10">
    <property type="entry name" value="Winged helix-like DNA-binding domain superfamily/Winged helix DNA-binding domain"/>
    <property type="match status" value="1"/>
</dbReference>
<gene>
    <name evidence="5" type="ORF">BJ960_001185</name>
</gene>
<keyword evidence="1" id="KW-0805">Transcription regulation</keyword>
<dbReference type="SMART" id="SM00345">
    <property type="entry name" value="HTH_GNTR"/>
    <property type="match status" value="1"/>
</dbReference>
<dbReference type="PANTHER" id="PTHR38445:SF9">
    <property type="entry name" value="HTH-TYPE TRANSCRIPTIONAL REPRESSOR YTRA"/>
    <property type="match status" value="1"/>
</dbReference>
<organism evidence="5 6">
    <name type="scientific">Leucobacter aridicollis</name>
    <dbReference type="NCBI Taxonomy" id="283878"/>
    <lineage>
        <taxon>Bacteria</taxon>
        <taxon>Bacillati</taxon>
        <taxon>Actinomycetota</taxon>
        <taxon>Actinomycetes</taxon>
        <taxon>Micrococcales</taxon>
        <taxon>Microbacteriaceae</taxon>
        <taxon>Leucobacter</taxon>
    </lineage>
</organism>
<dbReference type="RefSeq" id="WP_121077219.1">
    <property type="nucleotide sequence ID" value="NZ_BAAALZ010000002.1"/>
</dbReference>
<dbReference type="InterPro" id="IPR000524">
    <property type="entry name" value="Tscrpt_reg_HTH_GntR"/>
</dbReference>
<sequence>MTSFAFEVDPASATPPFRQLHDAVVRAVHSGDLLPGSRLPTVRGLAADLGLAANTVASAYRALEEAGIVEGRGRAGTFVALGDDPIEASAREIANRAARELAALGVDRARALTLVGEAFDAR</sequence>
<name>A0A852RI77_9MICO</name>
<evidence type="ECO:0000256" key="3">
    <source>
        <dbReference type="ARBA" id="ARBA00023163"/>
    </source>
</evidence>
<protein>
    <submittedName>
        <fullName evidence="5">DNA-binding transcriptional regulator YhcF (GntR family)</fullName>
    </submittedName>
</protein>